<accession>K1QD47</accession>
<name>K1QD47_MAGGI</name>
<dbReference type="EMBL" id="JH817401">
    <property type="protein sequence ID" value="EKC26675.1"/>
    <property type="molecule type" value="Genomic_DNA"/>
</dbReference>
<protein>
    <submittedName>
        <fullName evidence="1">Uncharacterized protein</fullName>
    </submittedName>
</protein>
<dbReference type="AlphaFoldDB" id="K1QD47"/>
<organism evidence="1">
    <name type="scientific">Magallana gigas</name>
    <name type="common">Pacific oyster</name>
    <name type="synonym">Crassostrea gigas</name>
    <dbReference type="NCBI Taxonomy" id="29159"/>
    <lineage>
        <taxon>Eukaryota</taxon>
        <taxon>Metazoa</taxon>
        <taxon>Spiralia</taxon>
        <taxon>Lophotrochozoa</taxon>
        <taxon>Mollusca</taxon>
        <taxon>Bivalvia</taxon>
        <taxon>Autobranchia</taxon>
        <taxon>Pteriomorphia</taxon>
        <taxon>Ostreida</taxon>
        <taxon>Ostreoidea</taxon>
        <taxon>Ostreidae</taxon>
        <taxon>Magallana</taxon>
    </lineage>
</organism>
<gene>
    <name evidence="1" type="ORF">CGI_10005843</name>
</gene>
<evidence type="ECO:0000313" key="1">
    <source>
        <dbReference type="EMBL" id="EKC26675.1"/>
    </source>
</evidence>
<dbReference type="InParanoid" id="K1QD47"/>
<dbReference type="HOGENOM" id="CLU_2123409_0_0_1"/>
<reference evidence="1" key="1">
    <citation type="journal article" date="2012" name="Nature">
        <title>The oyster genome reveals stress adaptation and complexity of shell formation.</title>
        <authorList>
            <person name="Zhang G."/>
            <person name="Fang X."/>
            <person name="Guo X."/>
            <person name="Li L."/>
            <person name="Luo R."/>
            <person name="Xu F."/>
            <person name="Yang P."/>
            <person name="Zhang L."/>
            <person name="Wang X."/>
            <person name="Qi H."/>
            <person name="Xiong Z."/>
            <person name="Que H."/>
            <person name="Xie Y."/>
            <person name="Holland P.W."/>
            <person name="Paps J."/>
            <person name="Zhu Y."/>
            <person name="Wu F."/>
            <person name="Chen Y."/>
            <person name="Wang J."/>
            <person name="Peng C."/>
            <person name="Meng J."/>
            <person name="Yang L."/>
            <person name="Liu J."/>
            <person name="Wen B."/>
            <person name="Zhang N."/>
            <person name="Huang Z."/>
            <person name="Zhu Q."/>
            <person name="Feng Y."/>
            <person name="Mount A."/>
            <person name="Hedgecock D."/>
            <person name="Xu Z."/>
            <person name="Liu Y."/>
            <person name="Domazet-Loso T."/>
            <person name="Du Y."/>
            <person name="Sun X."/>
            <person name="Zhang S."/>
            <person name="Liu B."/>
            <person name="Cheng P."/>
            <person name="Jiang X."/>
            <person name="Li J."/>
            <person name="Fan D."/>
            <person name="Wang W."/>
            <person name="Fu W."/>
            <person name="Wang T."/>
            <person name="Wang B."/>
            <person name="Zhang J."/>
            <person name="Peng Z."/>
            <person name="Li Y."/>
            <person name="Li N."/>
            <person name="Wang J."/>
            <person name="Chen M."/>
            <person name="He Y."/>
            <person name="Tan F."/>
            <person name="Song X."/>
            <person name="Zheng Q."/>
            <person name="Huang R."/>
            <person name="Yang H."/>
            <person name="Du X."/>
            <person name="Chen L."/>
            <person name="Yang M."/>
            <person name="Gaffney P.M."/>
            <person name="Wang S."/>
            <person name="Luo L."/>
            <person name="She Z."/>
            <person name="Ming Y."/>
            <person name="Huang W."/>
            <person name="Zhang S."/>
            <person name="Huang B."/>
            <person name="Zhang Y."/>
            <person name="Qu T."/>
            <person name="Ni P."/>
            <person name="Miao G."/>
            <person name="Wang J."/>
            <person name="Wang Q."/>
            <person name="Steinberg C.E."/>
            <person name="Wang H."/>
            <person name="Li N."/>
            <person name="Qian L."/>
            <person name="Zhang G."/>
            <person name="Li Y."/>
            <person name="Yang H."/>
            <person name="Liu X."/>
            <person name="Wang J."/>
            <person name="Yin Y."/>
            <person name="Wang J."/>
        </authorList>
    </citation>
    <scope>NUCLEOTIDE SEQUENCE [LARGE SCALE GENOMIC DNA]</scope>
    <source>
        <strain evidence="1">05x7-T-G4-1.051#20</strain>
    </source>
</reference>
<proteinExistence type="predicted"/>
<sequence length="114" mass="13393">MQTGRGVPVLIPNETNKVLDQPSNLVARQRAIIRPENNYMFANTAERVRWSRDEEDEIKKYFSRYFDGHLQKKCPSREHCLDALKKSKENGGAIFKRKWETLKKKVSNMLVKQN</sequence>